<proteinExistence type="predicted"/>
<protein>
    <submittedName>
        <fullName evidence="1">Uncharacterized protein</fullName>
    </submittedName>
</protein>
<evidence type="ECO:0000313" key="1">
    <source>
        <dbReference type="EMBL" id="EEQ62713.1"/>
    </source>
</evidence>
<dbReference type="HOGENOM" id="CLU_2935201_0_0_7"/>
<name>C5EXU3_9HELI</name>
<dbReference type="EMBL" id="DS990441">
    <property type="protein sequence ID" value="EEQ62713.1"/>
    <property type="molecule type" value="Genomic_DNA"/>
</dbReference>
<dbReference type="AlphaFoldDB" id="C5EXU3"/>
<organism evidence="1 2">
    <name type="scientific">Helicobacter pullorum MIT 98-5489</name>
    <dbReference type="NCBI Taxonomy" id="537972"/>
    <lineage>
        <taxon>Bacteria</taxon>
        <taxon>Pseudomonadati</taxon>
        <taxon>Campylobacterota</taxon>
        <taxon>Epsilonproteobacteria</taxon>
        <taxon>Campylobacterales</taxon>
        <taxon>Helicobacteraceae</taxon>
        <taxon>Helicobacter</taxon>
    </lineage>
</organism>
<reference evidence="2" key="1">
    <citation type="journal article" date="2014" name="Genome Announc.">
        <title>Draft genome sequences of six enterohepatic helicobacter species isolated from humans and one from rhesus macaques.</title>
        <authorList>
            <person name="Shen Z."/>
            <person name="Sheh A."/>
            <person name="Young S.K."/>
            <person name="Abouelliel A."/>
            <person name="Ward D.V."/>
            <person name="Earl A.M."/>
            <person name="Fox J.G."/>
        </authorList>
    </citation>
    <scope>NUCLEOTIDE SEQUENCE [LARGE SCALE GENOMIC DNA]</scope>
    <source>
        <strain evidence="2">MIT 98-5489</strain>
    </source>
</reference>
<dbReference type="RefSeq" id="WP_005020665.1">
    <property type="nucleotide sequence ID" value="NZ_DS990441.1"/>
</dbReference>
<evidence type="ECO:0000313" key="2">
    <source>
        <dbReference type="Proteomes" id="UP000003953"/>
    </source>
</evidence>
<accession>C5EXU3</accession>
<gene>
    <name evidence="1" type="ORF">HPMG_00170</name>
</gene>
<keyword evidence="2" id="KW-1185">Reference proteome</keyword>
<dbReference type="Proteomes" id="UP000003953">
    <property type="component" value="Unassembled WGS sequence"/>
</dbReference>
<sequence length="60" mass="6771">MLNDILRFSPLNALEIKNILAGRFDGEKIKKLQDLPPPDSLNNLSKIAKKIAKAIQEKKE</sequence>